<dbReference type="SUPFAM" id="SSF48498">
    <property type="entry name" value="Tetracyclin repressor-like, C-terminal domain"/>
    <property type="match status" value="1"/>
</dbReference>
<evidence type="ECO:0000313" key="4">
    <source>
        <dbReference type="EMBL" id="MDP9646141.1"/>
    </source>
</evidence>
<evidence type="ECO:0000313" key="5">
    <source>
        <dbReference type="Proteomes" id="UP001229486"/>
    </source>
</evidence>
<evidence type="ECO:0000259" key="3">
    <source>
        <dbReference type="PROSITE" id="PS50977"/>
    </source>
</evidence>
<evidence type="ECO:0000256" key="2">
    <source>
        <dbReference type="PROSITE-ProRule" id="PRU00335"/>
    </source>
</evidence>
<evidence type="ECO:0000256" key="1">
    <source>
        <dbReference type="ARBA" id="ARBA00023125"/>
    </source>
</evidence>
<dbReference type="PRINTS" id="PR00455">
    <property type="entry name" value="HTHTETR"/>
</dbReference>
<dbReference type="Pfam" id="PF00440">
    <property type="entry name" value="TetR_N"/>
    <property type="match status" value="1"/>
</dbReference>
<protein>
    <submittedName>
        <fullName evidence="4">AcrR family transcriptional regulator</fullName>
    </submittedName>
</protein>
<dbReference type="AlphaFoldDB" id="A0AB73I7Z6"/>
<accession>A0AB73I7Z6</accession>
<dbReference type="Proteomes" id="UP001229486">
    <property type="component" value="Unassembled WGS sequence"/>
</dbReference>
<keyword evidence="1 2" id="KW-0238">DNA-binding</keyword>
<dbReference type="PROSITE" id="PS50977">
    <property type="entry name" value="HTH_TETR_2"/>
    <property type="match status" value="1"/>
</dbReference>
<dbReference type="PANTHER" id="PTHR30055:SF241">
    <property type="entry name" value="TRANSCRIPTIONAL REGULATORY PROTEIN"/>
    <property type="match status" value="1"/>
</dbReference>
<gene>
    <name evidence="4" type="ORF">J2793_001574</name>
</gene>
<dbReference type="InterPro" id="IPR001647">
    <property type="entry name" value="HTH_TetR"/>
</dbReference>
<dbReference type="EMBL" id="JAURTK010000002">
    <property type="protein sequence ID" value="MDP9646141.1"/>
    <property type="molecule type" value="Genomic_DNA"/>
</dbReference>
<dbReference type="PANTHER" id="PTHR30055">
    <property type="entry name" value="HTH-TYPE TRANSCRIPTIONAL REGULATOR RUTR"/>
    <property type="match status" value="1"/>
</dbReference>
<feature type="domain" description="HTH tetR-type" evidence="3">
    <location>
        <begin position="50"/>
        <end position="110"/>
    </location>
</feature>
<dbReference type="Gene3D" id="1.10.357.10">
    <property type="entry name" value="Tetracycline Repressor, domain 2"/>
    <property type="match status" value="1"/>
</dbReference>
<dbReference type="InterPro" id="IPR036271">
    <property type="entry name" value="Tet_transcr_reg_TetR-rel_C_sf"/>
</dbReference>
<dbReference type="GO" id="GO:0000976">
    <property type="term" value="F:transcription cis-regulatory region binding"/>
    <property type="evidence" value="ECO:0007669"/>
    <property type="project" value="TreeGrafter"/>
</dbReference>
<feature type="DNA-binding region" description="H-T-H motif" evidence="2">
    <location>
        <begin position="73"/>
        <end position="92"/>
    </location>
</feature>
<reference evidence="4" key="1">
    <citation type="submission" date="2023-07" db="EMBL/GenBank/DDBJ databases">
        <title>Sorghum-associated microbial communities from plants grown in Nebraska, USA.</title>
        <authorList>
            <person name="Schachtman D."/>
        </authorList>
    </citation>
    <scope>NUCLEOTIDE SEQUENCE</scope>
    <source>
        <strain evidence="4">DS1061</strain>
    </source>
</reference>
<dbReference type="InterPro" id="IPR050109">
    <property type="entry name" value="HTH-type_TetR-like_transc_reg"/>
</dbReference>
<proteinExistence type="predicted"/>
<dbReference type="GO" id="GO:0003700">
    <property type="term" value="F:DNA-binding transcription factor activity"/>
    <property type="evidence" value="ECO:0007669"/>
    <property type="project" value="TreeGrafter"/>
</dbReference>
<comment type="caution">
    <text evidence="4">The sequence shown here is derived from an EMBL/GenBank/DDBJ whole genome shotgun (WGS) entry which is preliminary data.</text>
</comment>
<sequence>MTGAPLGAPVELSSNPPSDTFAEARRVQTATSPVIYAMKHERLTHARRKQQTRERLFEAARSVFLEKGLAATSVEDIVKAAGFTRGAFYSNFHCKEELLLELLRRDVDEASARLQSMVAERGDDMSSRAIAYYSRCFLPSDSFPLWLEAHLIARRDSAFRERVNALRHEQLEEVSAYLRANVMHGGCELPLPPDAVALTLMSLCNGLHFLRICTQQAVGEAAIQSLVGELISDALRQVSPEKLQDVKCTGVTASCV</sequence>
<dbReference type="RefSeq" id="WP_392393061.1">
    <property type="nucleotide sequence ID" value="NZ_JAURTK010000002.1"/>
</dbReference>
<dbReference type="SUPFAM" id="SSF46689">
    <property type="entry name" value="Homeodomain-like"/>
    <property type="match status" value="1"/>
</dbReference>
<organism evidence="4 5">
    <name type="scientific">Paraburkholderia caledonica</name>
    <dbReference type="NCBI Taxonomy" id="134536"/>
    <lineage>
        <taxon>Bacteria</taxon>
        <taxon>Pseudomonadati</taxon>
        <taxon>Pseudomonadota</taxon>
        <taxon>Betaproteobacteria</taxon>
        <taxon>Burkholderiales</taxon>
        <taxon>Burkholderiaceae</taxon>
        <taxon>Paraburkholderia</taxon>
    </lineage>
</organism>
<name>A0AB73I7Z6_9BURK</name>
<dbReference type="InterPro" id="IPR009057">
    <property type="entry name" value="Homeodomain-like_sf"/>
</dbReference>